<dbReference type="SUPFAM" id="SSF51556">
    <property type="entry name" value="Metallo-dependent hydrolases"/>
    <property type="match status" value="1"/>
</dbReference>
<dbReference type="Proteomes" id="UP001337655">
    <property type="component" value="Unassembled WGS sequence"/>
</dbReference>
<evidence type="ECO:0000313" key="3">
    <source>
        <dbReference type="Proteomes" id="UP001337655"/>
    </source>
</evidence>
<name>A0AAV9PF72_9PEZI</name>
<dbReference type="InterPro" id="IPR032466">
    <property type="entry name" value="Metal_Hydrolase"/>
</dbReference>
<organism evidence="2 3">
    <name type="scientific">Saxophila tyrrhenica</name>
    <dbReference type="NCBI Taxonomy" id="1690608"/>
    <lineage>
        <taxon>Eukaryota</taxon>
        <taxon>Fungi</taxon>
        <taxon>Dikarya</taxon>
        <taxon>Ascomycota</taxon>
        <taxon>Pezizomycotina</taxon>
        <taxon>Dothideomycetes</taxon>
        <taxon>Dothideomycetidae</taxon>
        <taxon>Mycosphaerellales</taxon>
        <taxon>Extremaceae</taxon>
        <taxon>Saxophila</taxon>
    </lineage>
</organism>
<dbReference type="GeneID" id="89925530"/>
<dbReference type="PANTHER" id="PTHR43794:SF5">
    <property type="entry name" value="CHLOROHYDROLASE FAMILY PROTEIN"/>
    <property type="match status" value="1"/>
</dbReference>
<dbReference type="InterPro" id="IPR050287">
    <property type="entry name" value="MTA/SAH_deaminase"/>
</dbReference>
<gene>
    <name evidence="2" type="ORF">LTR77_004184</name>
</gene>
<dbReference type="PANTHER" id="PTHR43794">
    <property type="entry name" value="AMINOHYDROLASE SSNA-RELATED"/>
    <property type="match status" value="1"/>
</dbReference>
<dbReference type="InterPro" id="IPR011059">
    <property type="entry name" value="Metal-dep_hydrolase_composite"/>
</dbReference>
<evidence type="ECO:0000259" key="1">
    <source>
        <dbReference type="Pfam" id="PF01979"/>
    </source>
</evidence>
<dbReference type="AlphaFoldDB" id="A0AAV9PF72"/>
<dbReference type="EMBL" id="JAVRRT010000006">
    <property type="protein sequence ID" value="KAK5171040.1"/>
    <property type="molecule type" value="Genomic_DNA"/>
</dbReference>
<reference evidence="2 3" key="1">
    <citation type="submission" date="2023-08" db="EMBL/GenBank/DDBJ databases">
        <title>Black Yeasts Isolated from many extreme environments.</title>
        <authorList>
            <person name="Coleine C."/>
            <person name="Stajich J.E."/>
            <person name="Selbmann L."/>
        </authorList>
    </citation>
    <scope>NUCLEOTIDE SEQUENCE [LARGE SCALE GENOMIC DNA]</scope>
    <source>
        <strain evidence="2 3">CCFEE 5935</strain>
    </source>
</reference>
<dbReference type="Gene3D" id="3.20.20.140">
    <property type="entry name" value="Metal-dependent hydrolases"/>
    <property type="match status" value="1"/>
</dbReference>
<dbReference type="SUPFAM" id="SSF51338">
    <property type="entry name" value="Composite domain of metallo-dependent hydrolases"/>
    <property type="match status" value="1"/>
</dbReference>
<dbReference type="RefSeq" id="XP_064660068.1">
    <property type="nucleotide sequence ID" value="XM_064801438.1"/>
</dbReference>
<comment type="caution">
    <text evidence="2">The sequence shown here is derived from an EMBL/GenBank/DDBJ whole genome shotgun (WGS) entry which is preliminary data.</text>
</comment>
<protein>
    <recommendedName>
        <fullName evidence="1">Amidohydrolase-related domain-containing protein</fullName>
    </recommendedName>
</protein>
<dbReference type="Gene3D" id="2.30.40.10">
    <property type="entry name" value="Urease, subunit C, domain 1"/>
    <property type="match status" value="1"/>
</dbReference>
<evidence type="ECO:0000313" key="2">
    <source>
        <dbReference type="EMBL" id="KAK5171040.1"/>
    </source>
</evidence>
<proteinExistence type="predicted"/>
<accession>A0AAV9PF72</accession>
<sequence length="487" mass="53001">MSYLLQNGTAILHDVNERVRIIKTDILIDGNRISKIGEDITAPASATVIDCTDKIISPGFVDTHHHVWQTQLKGRHADQTPSGNLTAKLFTAEDVFWGQLGGCLEMINGGTTTVADYAHVNISPEHNYNAVSATAASGMRSVFGYCFNPRLSSTNPMTIDPNGFGGHAVPTFDELAKQSPWADGRVKLGLAWDGFVFAPKEYVDMLMAKVDEYKIDLIQTHISWKPGKPSWPQALERLGVLSSKFLMAHSNMTKVDADLYRKYDVHYSSTPSTEMQVALAFPVIAFRDDLGVKDLGSLGVDCHTTNAAYLPGEARIGLQSARGARAQVAETRGKVPLTVGFSVEEAFNLATIRGAHAMKMEYQIGSIAEGKLADLVTFDANSPAMVCAGVHDPVAAIVLHSSPADIDTVIVDGVIRKRDGKLMTVELDGSAKEVTGRSSLEWAHVATNLMRTRHRIQGEAEKLDYEDGQKKVMQAFGISESDLEDPE</sequence>
<dbReference type="GO" id="GO:0016810">
    <property type="term" value="F:hydrolase activity, acting on carbon-nitrogen (but not peptide) bonds"/>
    <property type="evidence" value="ECO:0007669"/>
    <property type="project" value="InterPro"/>
</dbReference>
<dbReference type="InterPro" id="IPR006680">
    <property type="entry name" value="Amidohydro-rel"/>
</dbReference>
<keyword evidence="3" id="KW-1185">Reference proteome</keyword>
<feature type="domain" description="Amidohydrolase-related" evidence="1">
    <location>
        <begin position="55"/>
        <end position="415"/>
    </location>
</feature>
<dbReference type="Pfam" id="PF01979">
    <property type="entry name" value="Amidohydro_1"/>
    <property type="match status" value="1"/>
</dbReference>